<dbReference type="EC" id="2.3.1.39" evidence="1"/>
<dbReference type="Proteomes" id="UP000246635">
    <property type="component" value="Unassembled WGS sequence"/>
</dbReference>
<dbReference type="Gene3D" id="3.30.70.250">
    <property type="entry name" value="Malonyl-CoA ACP transacylase, ACP-binding"/>
    <property type="match status" value="1"/>
</dbReference>
<dbReference type="AlphaFoldDB" id="A0A2V2YYP3"/>
<dbReference type="InterPro" id="IPR001227">
    <property type="entry name" value="Ac_transferase_dom_sf"/>
</dbReference>
<dbReference type="SUPFAM" id="SSF55048">
    <property type="entry name" value="Probable ACP-binding domain of malonyl-CoA ACP transacylase"/>
    <property type="match status" value="1"/>
</dbReference>
<evidence type="ECO:0000256" key="2">
    <source>
        <dbReference type="ARBA" id="ARBA00022679"/>
    </source>
</evidence>
<evidence type="ECO:0000313" key="6">
    <source>
        <dbReference type="EMBL" id="PWW04852.1"/>
    </source>
</evidence>
<dbReference type="Pfam" id="PF00698">
    <property type="entry name" value="Acyl_transf_1"/>
    <property type="match status" value="1"/>
</dbReference>
<name>A0A2V2YYP3_9BACL</name>
<dbReference type="EMBL" id="QGTQ01000006">
    <property type="protein sequence ID" value="PWW04852.1"/>
    <property type="molecule type" value="Genomic_DNA"/>
</dbReference>
<proteinExistence type="predicted"/>
<dbReference type="SUPFAM" id="SSF52151">
    <property type="entry name" value="FabD/lysophospholipase-like"/>
    <property type="match status" value="1"/>
</dbReference>
<dbReference type="GO" id="GO:0004314">
    <property type="term" value="F:[acyl-carrier-protein] S-malonyltransferase activity"/>
    <property type="evidence" value="ECO:0007669"/>
    <property type="project" value="UniProtKB-EC"/>
</dbReference>
<evidence type="ECO:0000313" key="7">
    <source>
        <dbReference type="Proteomes" id="UP000246635"/>
    </source>
</evidence>
<dbReference type="InterPro" id="IPR050858">
    <property type="entry name" value="Mal-CoA-ACP_Trans/PKS_FabD"/>
</dbReference>
<feature type="domain" description="Malonyl-CoA:ACP transacylase (MAT)" evidence="5">
    <location>
        <begin position="34"/>
        <end position="332"/>
    </location>
</feature>
<gene>
    <name evidence="6" type="ORF">DFQ01_106136</name>
</gene>
<keyword evidence="7" id="KW-1185">Reference proteome</keyword>
<comment type="caution">
    <text evidence="6">The sequence shown here is derived from an EMBL/GenBank/DDBJ whole genome shotgun (WGS) entry which is preliminary data.</text>
</comment>
<comment type="catalytic activity">
    <reaction evidence="4">
        <text>holo-[ACP] + malonyl-CoA = malonyl-[ACP] + CoA</text>
        <dbReference type="Rhea" id="RHEA:41792"/>
        <dbReference type="Rhea" id="RHEA-COMP:9623"/>
        <dbReference type="Rhea" id="RHEA-COMP:9685"/>
        <dbReference type="ChEBI" id="CHEBI:57287"/>
        <dbReference type="ChEBI" id="CHEBI:57384"/>
        <dbReference type="ChEBI" id="CHEBI:64479"/>
        <dbReference type="ChEBI" id="CHEBI:78449"/>
        <dbReference type="EC" id="2.3.1.39"/>
    </reaction>
</comment>
<dbReference type="SMART" id="SM00827">
    <property type="entry name" value="PKS_AT"/>
    <property type="match status" value="1"/>
</dbReference>
<organism evidence="6 7">
    <name type="scientific">Paenibacillus cellulosilyticus</name>
    <dbReference type="NCBI Taxonomy" id="375489"/>
    <lineage>
        <taxon>Bacteria</taxon>
        <taxon>Bacillati</taxon>
        <taxon>Bacillota</taxon>
        <taxon>Bacilli</taxon>
        <taxon>Bacillales</taxon>
        <taxon>Paenibacillaceae</taxon>
        <taxon>Paenibacillus</taxon>
    </lineage>
</organism>
<keyword evidence="2 6" id="KW-0808">Transferase</keyword>
<sequence length="463" mass="50660">MSRITIAADDANTKAYSLGTGASTGTTGRKIAFLFPGQGSQHIGMGRSLYELSAAARAVFEEASDTLSIDMQTLCFSGPLRQLARVDNMQLALLTVSRAAFAVYMEQFGQLPDFAAGHSLGEYSALVCSGALSFSDALQVVKLRGELSLKLSEQEAGYMMVVQNAGQEQLLRLCAECSTSEDVVVPACFNSRVQTVVSGTPQALARLEDELWKRDIVTTPLLSSAPFHSPLMAEAAKILEAELLLRRVKPFQFPVLSGVTAQPYASERDIAKGLSEQLVRPIQWRNVLDYADSREIDAVIEMGPQSVLCALVKDNGKSYRGFSFGAAEDRKLVSELLGRTEQESVGRCMVEGKPYHFIELCLGIAVGTRNANPDLGQYEGIVVPAYERLEQLADLVDSEGGIPTGEQMSEAMELLMLLMNTKCVPQDECSDYYRELFDMTRTSSLFKEVLDAEPEFERTARTC</sequence>
<dbReference type="RefSeq" id="WP_110043958.1">
    <property type="nucleotide sequence ID" value="NZ_CP054612.1"/>
</dbReference>
<dbReference type="GO" id="GO:0006633">
    <property type="term" value="P:fatty acid biosynthetic process"/>
    <property type="evidence" value="ECO:0007669"/>
    <property type="project" value="TreeGrafter"/>
</dbReference>
<evidence type="ECO:0000259" key="5">
    <source>
        <dbReference type="SMART" id="SM00827"/>
    </source>
</evidence>
<keyword evidence="3" id="KW-0012">Acyltransferase</keyword>
<dbReference type="InterPro" id="IPR016035">
    <property type="entry name" value="Acyl_Trfase/lysoPLipase"/>
</dbReference>
<evidence type="ECO:0000256" key="1">
    <source>
        <dbReference type="ARBA" id="ARBA00013258"/>
    </source>
</evidence>
<dbReference type="PANTHER" id="PTHR42681">
    <property type="entry name" value="MALONYL-COA-ACYL CARRIER PROTEIN TRANSACYLASE, MITOCHONDRIAL"/>
    <property type="match status" value="1"/>
</dbReference>
<evidence type="ECO:0000256" key="4">
    <source>
        <dbReference type="ARBA" id="ARBA00048462"/>
    </source>
</evidence>
<reference evidence="6 7" key="1">
    <citation type="submission" date="2018-05" db="EMBL/GenBank/DDBJ databases">
        <title>Genomic Encyclopedia of Type Strains, Phase III (KMG-III): the genomes of soil and plant-associated and newly described type strains.</title>
        <authorList>
            <person name="Whitman W."/>
        </authorList>
    </citation>
    <scope>NUCLEOTIDE SEQUENCE [LARGE SCALE GENOMIC DNA]</scope>
    <source>
        <strain evidence="6 7">CECT 5696</strain>
    </source>
</reference>
<dbReference type="InterPro" id="IPR014043">
    <property type="entry name" value="Acyl_transferase_dom"/>
</dbReference>
<dbReference type="PANTHER" id="PTHR42681:SF1">
    <property type="entry name" value="MALONYL-COA-ACYL CARRIER PROTEIN TRANSACYLASE, MITOCHONDRIAL"/>
    <property type="match status" value="1"/>
</dbReference>
<protein>
    <recommendedName>
        <fullName evidence="1">[acyl-carrier-protein] S-malonyltransferase</fullName>
        <ecNumber evidence="1">2.3.1.39</ecNumber>
    </recommendedName>
</protein>
<evidence type="ECO:0000256" key="3">
    <source>
        <dbReference type="ARBA" id="ARBA00023315"/>
    </source>
</evidence>
<dbReference type="InterPro" id="IPR016036">
    <property type="entry name" value="Malonyl_transacylase_ACP-bd"/>
</dbReference>
<accession>A0A2V2YYP3</accession>
<dbReference type="OrthoDB" id="9805460at2"/>
<dbReference type="Gene3D" id="3.40.366.10">
    <property type="entry name" value="Malonyl-Coenzyme A Acyl Carrier Protein, domain 2"/>
    <property type="match status" value="1"/>
</dbReference>